<dbReference type="InterPro" id="IPR005883">
    <property type="entry name" value="PilM"/>
</dbReference>
<feature type="transmembrane region" description="Helical" evidence="2">
    <location>
        <begin position="343"/>
        <end position="362"/>
    </location>
</feature>
<dbReference type="EMBL" id="JBCEWA010000002">
    <property type="protein sequence ID" value="MEL5987336.1"/>
    <property type="molecule type" value="Genomic_DNA"/>
</dbReference>
<feature type="coiled-coil region" evidence="1">
    <location>
        <begin position="370"/>
        <end position="404"/>
    </location>
</feature>
<name>A0ABU9LLT0_9BACL</name>
<protein>
    <submittedName>
        <fullName evidence="3">Pilus assembly protein PilM</fullName>
    </submittedName>
</protein>
<organism evidence="3 4">
    <name type="scientific">Kurthia gibsonii</name>
    <dbReference type="NCBI Taxonomy" id="33946"/>
    <lineage>
        <taxon>Bacteria</taxon>
        <taxon>Bacillati</taxon>
        <taxon>Bacillota</taxon>
        <taxon>Bacilli</taxon>
        <taxon>Bacillales</taxon>
        <taxon>Caryophanaceae</taxon>
        <taxon>Kurthia</taxon>
    </lineage>
</organism>
<evidence type="ECO:0000256" key="2">
    <source>
        <dbReference type="SAM" id="Phobius"/>
    </source>
</evidence>
<reference evidence="3 4" key="1">
    <citation type="submission" date="2024-04" db="EMBL/GenBank/DDBJ databases">
        <authorList>
            <person name="Wu Y.S."/>
            <person name="Zhang L."/>
        </authorList>
    </citation>
    <scope>NUCLEOTIDE SEQUENCE [LARGE SCALE GENOMIC DNA]</scope>
    <source>
        <strain evidence="3 4">KG-01</strain>
    </source>
</reference>
<keyword evidence="4" id="KW-1185">Reference proteome</keyword>
<dbReference type="Pfam" id="PF11104">
    <property type="entry name" value="PilM_2"/>
    <property type="match status" value="1"/>
</dbReference>
<proteinExistence type="predicted"/>
<comment type="caution">
    <text evidence="3">The sequence shown here is derived from an EMBL/GenBank/DDBJ whole genome shotgun (WGS) entry which is preliminary data.</text>
</comment>
<keyword evidence="2" id="KW-0812">Transmembrane</keyword>
<accession>A0ABU9LLT0</accession>
<keyword evidence="2" id="KW-0472">Membrane</keyword>
<evidence type="ECO:0000313" key="3">
    <source>
        <dbReference type="EMBL" id="MEL5987336.1"/>
    </source>
</evidence>
<evidence type="ECO:0000313" key="4">
    <source>
        <dbReference type="Proteomes" id="UP001398420"/>
    </source>
</evidence>
<dbReference type="RefSeq" id="WP_342302651.1">
    <property type="nucleotide sequence ID" value="NZ_JBCEWA010000002.1"/>
</dbReference>
<sequence length="513" mass="57745">MMKLGSKKKVALTYNDYKIQLFQYHEQDLTKAILIEQDLPKDLIRDGAIVDEVGVFELIKQIVKESKLKGQSVIFTVPDNALTMRKVDYPLDLSGAAIKEYFELEIGQSVHLPFEEPVIDVVNLPEEGQALLFATNGIEIRKIQGILYDAGLKPIAADARALATLRMVEQIFPEFVDRITMTVAVSINELSLSIYDKGVLEFIRYHTIETELVQWEPTGEGDHLTFTYKGSTSEYQMDLMEALAEMNRIMNFYRFSINKDQQNVEQVILLGDCPEITYIKNMLESQMDVPIYTLEDSRVKEQFPALHASNAEVVGLALKDELLSAIPNINLLPSFKAEGSKKVWIWGAAVVVTILIASIAIWNASISKEIKALEQEKAANQAIVDDEKAKVAAYEQEKQNSLDAAVKVIERLAYPVTPVMDAIRKDLQPYEYELNFTFSANQATVDIQYETFTQVANYVDQLQTNPLFTDIKVTTIEVNPVELPNAATSVPRHQAQLTLDLNLAKLIEGEKES</sequence>
<dbReference type="Gene3D" id="3.30.1490.300">
    <property type="match status" value="1"/>
</dbReference>
<dbReference type="Gene3D" id="3.30.420.40">
    <property type="match status" value="2"/>
</dbReference>
<dbReference type="Proteomes" id="UP001398420">
    <property type="component" value="Unassembled WGS sequence"/>
</dbReference>
<evidence type="ECO:0000256" key="1">
    <source>
        <dbReference type="SAM" id="Coils"/>
    </source>
</evidence>
<gene>
    <name evidence="3" type="primary">pilM</name>
    <name evidence="3" type="ORF">AAF454_02710</name>
</gene>
<keyword evidence="1" id="KW-0175">Coiled coil</keyword>
<keyword evidence="2" id="KW-1133">Transmembrane helix</keyword>